<evidence type="ECO:0000256" key="15">
    <source>
        <dbReference type="ARBA" id="ARBA00033270"/>
    </source>
</evidence>
<evidence type="ECO:0000313" key="23">
    <source>
        <dbReference type="Proteomes" id="UP001058120"/>
    </source>
</evidence>
<dbReference type="PROSITE" id="PS00428">
    <property type="entry name" value="FTSW_RODA_SPOVE"/>
    <property type="match status" value="1"/>
</dbReference>
<accession>A0ABY5Y3N8</accession>
<keyword evidence="7 21" id="KW-0812">Transmembrane</keyword>
<feature type="transmembrane region" description="Helical" evidence="21">
    <location>
        <begin position="171"/>
        <end position="187"/>
    </location>
</feature>
<comment type="subcellular location">
    <subcellularLocation>
        <location evidence="1">Cell membrane</location>
        <topology evidence="1">Multi-pass membrane protein</topology>
    </subcellularLocation>
</comment>
<evidence type="ECO:0000256" key="8">
    <source>
        <dbReference type="ARBA" id="ARBA00022960"/>
    </source>
</evidence>
<evidence type="ECO:0000313" key="22">
    <source>
        <dbReference type="EMBL" id="UWX06686.1"/>
    </source>
</evidence>
<dbReference type="Pfam" id="PF01098">
    <property type="entry name" value="FTSW_RODA_SPOVE"/>
    <property type="match status" value="1"/>
</dbReference>
<evidence type="ECO:0000256" key="20">
    <source>
        <dbReference type="ARBA" id="ARBA00049902"/>
    </source>
</evidence>
<evidence type="ECO:0000256" key="4">
    <source>
        <dbReference type="ARBA" id="ARBA00022618"/>
    </source>
</evidence>
<evidence type="ECO:0000256" key="16">
    <source>
        <dbReference type="ARBA" id="ARBA00038053"/>
    </source>
</evidence>
<keyword evidence="12" id="KW-0131">Cell cycle</keyword>
<dbReference type="PANTHER" id="PTHR30474:SF2">
    <property type="entry name" value="PEPTIDOGLYCAN GLYCOSYLTRANSFERASE FTSW-RELATED"/>
    <property type="match status" value="1"/>
</dbReference>
<comment type="catalytic activity">
    <reaction evidence="20">
        <text>[GlcNAc-(1-&gt;4)-Mur2Ac(oyl-L-Ala-gamma-D-Glu-L-Lys-D-Ala-D-Ala)](n)-di-trans,octa-cis-undecaprenyl diphosphate + beta-D-GlcNAc-(1-&gt;4)-Mur2Ac(oyl-L-Ala-gamma-D-Glu-L-Lys-D-Ala-D-Ala)-di-trans,octa-cis-undecaprenyl diphosphate = [GlcNAc-(1-&gt;4)-Mur2Ac(oyl-L-Ala-gamma-D-Glu-L-Lys-D-Ala-D-Ala)](n+1)-di-trans,octa-cis-undecaprenyl diphosphate + di-trans,octa-cis-undecaprenyl diphosphate + H(+)</text>
        <dbReference type="Rhea" id="RHEA:23708"/>
        <dbReference type="Rhea" id="RHEA-COMP:9602"/>
        <dbReference type="Rhea" id="RHEA-COMP:9603"/>
        <dbReference type="ChEBI" id="CHEBI:15378"/>
        <dbReference type="ChEBI" id="CHEBI:58405"/>
        <dbReference type="ChEBI" id="CHEBI:60033"/>
        <dbReference type="ChEBI" id="CHEBI:78435"/>
        <dbReference type="EC" id="2.4.99.28"/>
    </reaction>
</comment>
<dbReference type="InterPro" id="IPR018365">
    <property type="entry name" value="Cell_cycle_FtsW-rel_CS"/>
</dbReference>
<evidence type="ECO:0000256" key="14">
    <source>
        <dbReference type="ARBA" id="ARBA00032370"/>
    </source>
</evidence>
<keyword evidence="9" id="KW-0573">Peptidoglycan synthesis</keyword>
<dbReference type="Proteomes" id="UP001058120">
    <property type="component" value="Chromosome"/>
</dbReference>
<dbReference type="PANTHER" id="PTHR30474">
    <property type="entry name" value="CELL CYCLE PROTEIN"/>
    <property type="match status" value="1"/>
</dbReference>
<keyword evidence="8" id="KW-0133">Cell shape</keyword>
<feature type="transmembrane region" description="Helical" evidence="21">
    <location>
        <begin position="314"/>
        <end position="335"/>
    </location>
</feature>
<feature type="transmembrane region" description="Helical" evidence="21">
    <location>
        <begin position="192"/>
        <end position="209"/>
    </location>
</feature>
<feature type="transmembrane region" description="Helical" evidence="21">
    <location>
        <begin position="341"/>
        <end position="365"/>
    </location>
</feature>
<dbReference type="EC" id="2.4.99.28" evidence="19"/>
<feature type="transmembrane region" description="Helical" evidence="21">
    <location>
        <begin position="56"/>
        <end position="73"/>
    </location>
</feature>
<feature type="transmembrane region" description="Helical" evidence="21">
    <location>
        <begin position="113"/>
        <end position="136"/>
    </location>
</feature>
<evidence type="ECO:0000256" key="12">
    <source>
        <dbReference type="ARBA" id="ARBA00023306"/>
    </source>
</evidence>
<reference evidence="22" key="1">
    <citation type="submission" date="2020-12" db="EMBL/GenBank/DDBJ databases">
        <title>Taurinivorans muris gen. nov., sp. nov., fundamental and realized metabolic niche of a ubiquitous sulfidogenic bacterium in the murine intestine.</title>
        <authorList>
            <person name="Ye H."/>
            <person name="Hanson B.T."/>
            <person name="Loy A."/>
        </authorList>
    </citation>
    <scope>NUCLEOTIDE SEQUENCE</scope>
    <source>
        <strain evidence="22">LT0009</strain>
    </source>
</reference>
<keyword evidence="23" id="KW-1185">Reference proteome</keyword>
<keyword evidence="6" id="KW-0808">Transferase</keyword>
<feature type="transmembrane region" description="Helical" evidence="21">
    <location>
        <begin position="80"/>
        <end position="101"/>
    </location>
</feature>
<dbReference type="NCBIfam" id="TIGR02614">
    <property type="entry name" value="ftsW"/>
    <property type="match status" value="1"/>
</dbReference>
<evidence type="ECO:0000256" key="9">
    <source>
        <dbReference type="ARBA" id="ARBA00022984"/>
    </source>
</evidence>
<feature type="transmembrane region" description="Helical" evidence="21">
    <location>
        <begin position="269"/>
        <end position="294"/>
    </location>
</feature>
<keyword evidence="3" id="KW-1003">Cell membrane</keyword>
<evidence type="ECO:0000256" key="19">
    <source>
        <dbReference type="ARBA" id="ARBA00044770"/>
    </source>
</evidence>
<name>A0ABY5Y3N8_9BACT</name>
<feature type="transmembrane region" description="Helical" evidence="21">
    <location>
        <begin position="16"/>
        <end position="36"/>
    </location>
</feature>
<evidence type="ECO:0000256" key="18">
    <source>
        <dbReference type="ARBA" id="ARBA00041418"/>
    </source>
</evidence>
<evidence type="ECO:0000256" key="7">
    <source>
        <dbReference type="ARBA" id="ARBA00022692"/>
    </source>
</evidence>
<evidence type="ECO:0000256" key="11">
    <source>
        <dbReference type="ARBA" id="ARBA00023136"/>
    </source>
</evidence>
<evidence type="ECO:0000256" key="21">
    <source>
        <dbReference type="SAM" id="Phobius"/>
    </source>
</evidence>
<sequence length="395" mass="43706">MKRRTAQSTAYHNIDWLLLACILVMLSFGLLMVLSAGSVVGERDFHDKYYFFKKQFAFVSLGLVIMCICIYFPRKIINSVHYLAISVTVFLLLLTLTPLGIDVNGASRWLPFFGFSLQPMEFARIALVLYLSYFLSTHQHLGRTFSKGVIPPFAITGILCLLLLLQPDFGAAIILLAILFFLCLAGGTRFIYLALSFSMMTTLAVSLIMNSPYRMRRLLAFIDPFKDAQGTGYQLVQSFYALAEGSFLGVGMGNGRQKLLYLPEAHNDFIVSVIGEELGLLGITIMMSLFMIIFARCYKIVIGQKELRDKLTSFGLSLIIALGATLNLAVIMGMVPPKGVAIPFLSYGGSSMIATMICVGLILNYSRTTALEEKPNTVSGKTTNPAMQKLNKEYA</sequence>
<feature type="transmembrane region" description="Helical" evidence="21">
    <location>
        <begin position="148"/>
        <end position="165"/>
    </location>
</feature>
<evidence type="ECO:0000256" key="1">
    <source>
        <dbReference type="ARBA" id="ARBA00004651"/>
    </source>
</evidence>
<evidence type="ECO:0000256" key="17">
    <source>
        <dbReference type="ARBA" id="ARBA00041185"/>
    </source>
</evidence>
<dbReference type="InterPro" id="IPR001182">
    <property type="entry name" value="FtsW/RodA"/>
</dbReference>
<keyword evidence="11 21" id="KW-0472">Membrane</keyword>
<evidence type="ECO:0000256" key="13">
    <source>
        <dbReference type="ARBA" id="ARBA00023316"/>
    </source>
</evidence>
<comment type="similarity">
    <text evidence="16">Belongs to the SEDS family. FtsW subfamily.</text>
</comment>
<evidence type="ECO:0000256" key="6">
    <source>
        <dbReference type="ARBA" id="ARBA00022679"/>
    </source>
</evidence>
<comment type="pathway">
    <text evidence="2">Cell wall biogenesis; peptidoglycan biosynthesis.</text>
</comment>
<evidence type="ECO:0000256" key="2">
    <source>
        <dbReference type="ARBA" id="ARBA00004752"/>
    </source>
</evidence>
<evidence type="ECO:0000256" key="3">
    <source>
        <dbReference type="ARBA" id="ARBA00022475"/>
    </source>
</evidence>
<evidence type="ECO:0000256" key="10">
    <source>
        <dbReference type="ARBA" id="ARBA00022989"/>
    </source>
</evidence>
<dbReference type="InterPro" id="IPR013437">
    <property type="entry name" value="FtsW"/>
</dbReference>
<keyword evidence="13" id="KW-0961">Cell wall biogenesis/degradation</keyword>
<dbReference type="EMBL" id="CP065938">
    <property type="protein sequence ID" value="UWX06686.1"/>
    <property type="molecule type" value="Genomic_DNA"/>
</dbReference>
<gene>
    <name evidence="22" type="primary">ftsW</name>
    <name evidence="22" type="ORF">JBF11_00085</name>
</gene>
<proteinExistence type="inferred from homology"/>
<organism evidence="22 23">
    <name type="scientific">Taurinivorans muris</name>
    <dbReference type="NCBI Taxonomy" id="2787751"/>
    <lineage>
        <taxon>Bacteria</taxon>
        <taxon>Pseudomonadati</taxon>
        <taxon>Thermodesulfobacteriota</taxon>
        <taxon>Desulfovibrionia</taxon>
        <taxon>Desulfovibrionales</taxon>
        <taxon>Desulfovibrionaceae</taxon>
        <taxon>Taurinivorans</taxon>
    </lineage>
</organism>
<keyword evidence="5" id="KW-0328">Glycosyltransferase</keyword>
<keyword evidence="10 21" id="KW-1133">Transmembrane helix</keyword>
<keyword evidence="4" id="KW-0132">Cell division</keyword>
<evidence type="ECO:0000256" key="5">
    <source>
        <dbReference type="ARBA" id="ARBA00022676"/>
    </source>
</evidence>
<protein>
    <recommendedName>
        <fullName evidence="17">Probable peptidoglycan glycosyltransferase FtsW</fullName>
        <ecNumber evidence="19">2.4.99.28</ecNumber>
    </recommendedName>
    <alternativeName>
        <fullName evidence="18">Cell division protein FtsW</fullName>
    </alternativeName>
    <alternativeName>
        <fullName evidence="15">Cell wall polymerase</fullName>
    </alternativeName>
    <alternativeName>
        <fullName evidence="14">Peptidoglycan polymerase</fullName>
    </alternativeName>
</protein>